<dbReference type="Gene3D" id="3.30.2090.10">
    <property type="entry name" value="Multidrug efflux transporter AcrB TolC docking domain, DN and DC subdomains"/>
    <property type="match status" value="2"/>
</dbReference>
<dbReference type="InterPro" id="IPR004764">
    <property type="entry name" value="MdtF-like"/>
</dbReference>
<feature type="transmembrane region" description="Helical" evidence="9">
    <location>
        <begin position="535"/>
        <end position="553"/>
    </location>
</feature>
<dbReference type="PANTHER" id="PTHR32063">
    <property type="match status" value="1"/>
</dbReference>
<dbReference type="PRINTS" id="PR00702">
    <property type="entry name" value="ACRIFLAVINRP"/>
</dbReference>
<dbReference type="NCBIfam" id="TIGR00915">
    <property type="entry name" value="2A0602"/>
    <property type="match status" value="1"/>
</dbReference>
<feature type="transmembrane region" description="Helical" evidence="9">
    <location>
        <begin position="999"/>
        <end position="1029"/>
    </location>
</feature>
<dbReference type="FunFam" id="1.20.1640.10:FF:000001">
    <property type="entry name" value="Efflux pump membrane transporter"/>
    <property type="match status" value="1"/>
</dbReference>
<dbReference type="GO" id="GO:0009636">
    <property type="term" value="P:response to toxic substance"/>
    <property type="evidence" value="ECO:0007669"/>
    <property type="project" value="UniProtKB-ARBA"/>
</dbReference>
<dbReference type="OrthoDB" id="9807350at2"/>
<dbReference type="RefSeq" id="WP_106712884.1">
    <property type="nucleotide sequence ID" value="NZ_PGGO01000017.1"/>
</dbReference>
<dbReference type="NCBIfam" id="NF000282">
    <property type="entry name" value="RND_permease_1"/>
    <property type="match status" value="1"/>
</dbReference>
<keyword evidence="4" id="KW-1003">Cell membrane</keyword>
<dbReference type="PANTHER" id="PTHR32063:SF76">
    <property type="entry name" value="EFFLUX PUMP MEMBRANE TRANSPORTER"/>
    <property type="match status" value="1"/>
</dbReference>
<evidence type="ECO:0000313" key="10">
    <source>
        <dbReference type="EMBL" id="PSH65547.1"/>
    </source>
</evidence>
<protein>
    <recommendedName>
        <fullName evidence="9">Efflux pump membrane transporter</fullName>
    </recommendedName>
</protein>
<keyword evidence="5 9" id="KW-0997">Cell inner membrane</keyword>
<keyword evidence="11" id="KW-1185">Reference proteome</keyword>
<proteinExistence type="inferred from homology"/>
<dbReference type="Gene3D" id="3.30.70.1320">
    <property type="entry name" value="Multidrug efflux transporter AcrB pore domain like"/>
    <property type="match status" value="1"/>
</dbReference>
<feature type="transmembrane region" description="Helical" evidence="9">
    <location>
        <begin position="966"/>
        <end position="987"/>
    </location>
</feature>
<evidence type="ECO:0000256" key="1">
    <source>
        <dbReference type="ARBA" id="ARBA00004429"/>
    </source>
</evidence>
<dbReference type="SUPFAM" id="SSF82714">
    <property type="entry name" value="Multidrug efflux transporter AcrB TolC docking domain, DN and DC subdomains"/>
    <property type="match status" value="2"/>
</dbReference>
<dbReference type="EMBL" id="PGGO01000017">
    <property type="protein sequence ID" value="PSH65547.1"/>
    <property type="molecule type" value="Genomic_DNA"/>
</dbReference>
<feature type="transmembrane region" description="Helical" evidence="9">
    <location>
        <begin position="922"/>
        <end position="945"/>
    </location>
</feature>
<gene>
    <name evidence="10" type="ORF">CU102_20100</name>
</gene>
<evidence type="ECO:0000256" key="6">
    <source>
        <dbReference type="ARBA" id="ARBA00022692"/>
    </source>
</evidence>
<comment type="subcellular location">
    <subcellularLocation>
        <location evidence="1 9">Cell inner membrane</location>
        <topology evidence="1 9">Multi-pass membrane protein</topology>
    </subcellularLocation>
</comment>
<feature type="transmembrane region" description="Helical" evidence="9">
    <location>
        <begin position="436"/>
        <end position="461"/>
    </location>
</feature>
<accession>A0A2P7BGF9</accession>
<name>A0A2P7BGF9_9HYPH</name>
<dbReference type="InterPro" id="IPR027463">
    <property type="entry name" value="AcrB_DN_DC_subdom"/>
</dbReference>
<dbReference type="SUPFAM" id="SSF82693">
    <property type="entry name" value="Multidrug efflux transporter AcrB pore domain, PN1, PN2, PC1 and PC2 subdomains"/>
    <property type="match status" value="4"/>
</dbReference>
<dbReference type="Gene3D" id="3.30.70.1430">
    <property type="entry name" value="Multidrug efflux transporter AcrB pore domain"/>
    <property type="match status" value="2"/>
</dbReference>
<evidence type="ECO:0000256" key="8">
    <source>
        <dbReference type="ARBA" id="ARBA00023136"/>
    </source>
</evidence>
<evidence type="ECO:0000256" key="3">
    <source>
        <dbReference type="ARBA" id="ARBA00022448"/>
    </source>
</evidence>
<keyword evidence="8 9" id="KW-0472">Membrane</keyword>
<evidence type="ECO:0000256" key="2">
    <source>
        <dbReference type="ARBA" id="ARBA00010942"/>
    </source>
</evidence>
<dbReference type="GO" id="GO:0042910">
    <property type="term" value="F:xenobiotic transmembrane transporter activity"/>
    <property type="evidence" value="ECO:0007669"/>
    <property type="project" value="TreeGrafter"/>
</dbReference>
<evidence type="ECO:0000313" key="11">
    <source>
        <dbReference type="Proteomes" id="UP000241444"/>
    </source>
</evidence>
<evidence type="ECO:0000256" key="9">
    <source>
        <dbReference type="RuleBase" id="RU364070"/>
    </source>
</evidence>
<dbReference type="Proteomes" id="UP000241444">
    <property type="component" value="Unassembled WGS sequence"/>
</dbReference>
<evidence type="ECO:0000256" key="5">
    <source>
        <dbReference type="ARBA" id="ARBA00022519"/>
    </source>
</evidence>
<evidence type="ECO:0000256" key="7">
    <source>
        <dbReference type="ARBA" id="ARBA00022989"/>
    </source>
</evidence>
<dbReference type="Gene3D" id="3.30.70.1440">
    <property type="entry name" value="Multidrug efflux transporter AcrB pore domain"/>
    <property type="match status" value="1"/>
</dbReference>
<sequence length="1052" mass="111072">MFADIFISRPRLAMVIAIIITLAGTIALLNIPVAQYPDITPPTIQVTANYPGADAQTLADTVATPIEQQVNGVEGMIYMASNTSSSGVYTLTVTFAVGTNSDIAQVNVQNRVALATPQLPDAVTRLGVSVKAQQPNFLLIISLFSPKGSQDGLFLSNYAQINVVNPLSRVNGVGSATLMGALNYSMRIWLDPQRMAALGITADDVTNAIQQQNVQAAAGLIGAPPIPDDQVLQYSITALGRLDSPDQFKNIIVRTGAEGAIVRISDIGRVELGAQTYNSVSQLNGSPSATIAIYQSPGSNALGVADAVRAQLEVLKNRFPADVSYEVIYDSTDFVKATVHEIILTLVITGLIVLVVVFIFLQDWRATLIPALTIPVSLIGVFAILLALGFSANTVTLFALILAIGLVVDDAIVVVENVQRVMEEHPDMSPADATRVAMRQVTGPIVSTTLVLIAVFLPVAFLPGITGQLYRQFAVTITAAVTISALNALTLSPALCATILHRPSAARGPFRWFNSGLDSTRNGYSRITGFLARRSIVAGLIVLLLGGGAYWMLSRTPTAFIPNEDQGVLFVNVQLPDAAALPRTQAVLDEVGRIALKTDGVANVVTVSGYSILSGASQPNTGLVLVVMKPWDERKTPETGLRGIYNSLNRAFVQLGSANIIAFPPPAIPGIGNAEGFDFRLEALGGQSPEELAQVMRSFIVAANANPAIGNAYSTFSAEVPGIYLDIDRDSAQRLNTPISTIFSTLQTQLGSSYVNNFNIVGQVYQVNVAADYQFRRTPDNILNLFVRSSTGAMVPVRAIASMSTKLEPTLLTRYNQFTAATINGTPAAGASTGQAMQALTDVANASLPDGYAFEWSALSYQEALASSQTIVVFALAIIFGYLFLVGQYESWTIPFAVIASVVVAILGAILGIRAVGLGLNIYAQIGLVLLIGLAAKNAILIVEFSKESHESGKSLVEAAIEGGHMRFRAVLMTAIAFILGSVPLVIASGAGAASRVSIGATVVAGMVAATVVGILVIPGLYVLFGLIGERVSSFGRRRQTAADSGHEPPNA</sequence>
<organism evidence="10 11">
    <name type="scientific">Phyllobacterium brassicacearum</name>
    <dbReference type="NCBI Taxonomy" id="314235"/>
    <lineage>
        <taxon>Bacteria</taxon>
        <taxon>Pseudomonadati</taxon>
        <taxon>Pseudomonadota</taxon>
        <taxon>Alphaproteobacteria</taxon>
        <taxon>Hyphomicrobiales</taxon>
        <taxon>Phyllobacteriaceae</taxon>
        <taxon>Phyllobacterium</taxon>
    </lineage>
</organism>
<dbReference type="Gene3D" id="1.20.1640.10">
    <property type="entry name" value="Multidrug efflux transporter AcrB transmembrane domain"/>
    <property type="match status" value="2"/>
</dbReference>
<reference evidence="11" key="1">
    <citation type="submission" date="2017-11" db="EMBL/GenBank/DDBJ databases">
        <authorList>
            <person name="Kuznetsova I."/>
            <person name="Sazanova A."/>
            <person name="Chirak E."/>
            <person name="Safronova V."/>
            <person name="Willems A."/>
        </authorList>
    </citation>
    <scope>NUCLEOTIDE SEQUENCE [LARGE SCALE GENOMIC DNA]</scope>
    <source>
        <strain evidence="11">STM 196</strain>
    </source>
</reference>
<feature type="transmembrane region" description="Helical" evidence="9">
    <location>
        <begin position="864"/>
        <end position="885"/>
    </location>
</feature>
<keyword evidence="6 9" id="KW-0812">Transmembrane</keyword>
<keyword evidence="3 9" id="KW-0813">Transport</keyword>
<evidence type="ECO:0000256" key="4">
    <source>
        <dbReference type="ARBA" id="ARBA00022475"/>
    </source>
</evidence>
<dbReference type="GO" id="GO:0015562">
    <property type="term" value="F:efflux transmembrane transporter activity"/>
    <property type="evidence" value="ECO:0007669"/>
    <property type="project" value="InterPro"/>
</dbReference>
<feature type="transmembrane region" description="Helical" evidence="9">
    <location>
        <begin position="396"/>
        <end position="415"/>
    </location>
</feature>
<dbReference type="InterPro" id="IPR001036">
    <property type="entry name" value="Acrflvin-R"/>
</dbReference>
<feature type="transmembrane region" description="Helical" evidence="9">
    <location>
        <begin position="892"/>
        <end position="916"/>
    </location>
</feature>
<feature type="transmembrane region" description="Helical" evidence="9">
    <location>
        <begin position="368"/>
        <end position="390"/>
    </location>
</feature>
<feature type="transmembrane region" description="Helical" evidence="9">
    <location>
        <begin position="12"/>
        <end position="33"/>
    </location>
</feature>
<dbReference type="SUPFAM" id="SSF82866">
    <property type="entry name" value="Multidrug efflux transporter AcrB transmembrane domain"/>
    <property type="match status" value="2"/>
</dbReference>
<dbReference type="AlphaFoldDB" id="A0A2P7BGF9"/>
<dbReference type="Pfam" id="PF00873">
    <property type="entry name" value="ACR_tran"/>
    <property type="match status" value="1"/>
</dbReference>
<feature type="transmembrane region" description="Helical" evidence="9">
    <location>
        <begin position="342"/>
        <end position="361"/>
    </location>
</feature>
<comment type="similarity">
    <text evidence="2 9">Belongs to the resistance-nodulation-cell division (RND) (TC 2.A.6) family.</text>
</comment>
<keyword evidence="7 9" id="KW-1133">Transmembrane helix</keyword>
<feature type="transmembrane region" description="Helical" evidence="9">
    <location>
        <begin position="473"/>
        <end position="500"/>
    </location>
</feature>
<comment type="caution">
    <text evidence="10">The sequence shown here is derived from an EMBL/GenBank/DDBJ whole genome shotgun (WGS) entry which is preliminary data.</text>
</comment>
<dbReference type="FunFam" id="3.30.70.1430:FF:000001">
    <property type="entry name" value="Efflux pump membrane transporter"/>
    <property type="match status" value="1"/>
</dbReference>
<dbReference type="GO" id="GO:0005886">
    <property type="term" value="C:plasma membrane"/>
    <property type="evidence" value="ECO:0007669"/>
    <property type="project" value="UniProtKB-SubCell"/>
</dbReference>